<feature type="transmembrane region" description="Helical" evidence="8">
    <location>
        <begin position="298"/>
        <end position="317"/>
    </location>
</feature>
<evidence type="ECO:0000256" key="5">
    <source>
        <dbReference type="ARBA" id="ARBA00022692"/>
    </source>
</evidence>
<feature type="transmembrane region" description="Helical" evidence="8">
    <location>
        <begin position="329"/>
        <end position="352"/>
    </location>
</feature>
<keyword evidence="3 11" id="KW-0328">Glycosyltransferase</keyword>
<dbReference type="EC" id="2.4.-.-" evidence="11"/>
<keyword evidence="12" id="KW-1185">Reference proteome</keyword>
<feature type="transmembrane region" description="Helical" evidence="8">
    <location>
        <begin position="168"/>
        <end position="201"/>
    </location>
</feature>
<evidence type="ECO:0000256" key="3">
    <source>
        <dbReference type="ARBA" id="ARBA00022676"/>
    </source>
</evidence>
<protein>
    <submittedName>
        <fullName evidence="11">ArnT family glycosyltransferase</fullName>
        <ecNumber evidence="11">2.4.-.-</ecNumber>
    </submittedName>
</protein>
<dbReference type="InterPro" id="IPR038731">
    <property type="entry name" value="RgtA/B/C-like"/>
</dbReference>
<feature type="transmembrane region" description="Helical" evidence="8">
    <location>
        <begin position="213"/>
        <end position="230"/>
    </location>
</feature>
<feature type="domain" description="Putative mannosyltransferase YkcA/B-like C-terminal" evidence="10">
    <location>
        <begin position="530"/>
        <end position="598"/>
    </location>
</feature>
<feature type="transmembrane region" description="Helical" evidence="8">
    <location>
        <begin position="76"/>
        <end position="99"/>
    </location>
</feature>
<keyword evidence="5 8" id="KW-0812">Transmembrane</keyword>
<evidence type="ECO:0000256" key="2">
    <source>
        <dbReference type="ARBA" id="ARBA00022475"/>
    </source>
</evidence>
<evidence type="ECO:0000256" key="1">
    <source>
        <dbReference type="ARBA" id="ARBA00004651"/>
    </source>
</evidence>
<dbReference type="EMBL" id="JBHUKR010000004">
    <property type="protein sequence ID" value="MFD2415891.1"/>
    <property type="molecule type" value="Genomic_DNA"/>
</dbReference>
<keyword evidence="7 8" id="KW-0472">Membrane</keyword>
<reference evidence="12" key="1">
    <citation type="journal article" date="2019" name="Int. J. Syst. Evol. Microbiol.">
        <title>The Global Catalogue of Microorganisms (GCM) 10K type strain sequencing project: providing services to taxonomists for standard genome sequencing and annotation.</title>
        <authorList>
            <consortium name="The Broad Institute Genomics Platform"/>
            <consortium name="The Broad Institute Genome Sequencing Center for Infectious Disease"/>
            <person name="Wu L."/>
            <person name="Ma J."/>
        </authorList>
    </citation>
    <scope>NUCLEOTIDE SEQUENCE [LARGE SCALE GENOMIC DNA]</scope>
    <source>
        <strain evidence="12">CGMCC 4.7645</strain>
    </source>
</reference>
<feature type="transmembrane region" description="Helical" evidence="8">
    <location>
        <begin position="119"/>
        <end position="137"/>
    </location>
</feature>
<feature type="transmembrane region" description="Helical" evidence="8">
    <location>
        <begin position="385"/>
        <end position="403"/>
    </location>
</feature>
<comment type="subcellular location">
    <subcellularLocation>
        <location evidence="1">Cell membrane</location>
        <topology evidence="1">Multi-pass membrane protein</topology>
    </subcellularLocation>
</comment>
<proteinExistence type="predicted"/>
<evidence type="ECO:0000259" key="9">
    <source>
        <dbReference type="Pfam" id="PF13231"/>
    </source>
</evidence>
<dbReference type="PANTHER" id="PTHR33908:SF3">
    <property type="entry name" value="UNDECAPRENYL PHOSPHATE-ALPHA-4-AMINO-4-DEOXY-L-ARABINOSE ARABINOSYL TRANSFERASE"/>
    <property type="match status" value="1"/>
</dbReference>
<feature type="transmembrane region" description="Helical" evidence="8">
    <location>
        <begin position="358"/>
        <end position="378"/>
    </location>
</feature>
<gene>
    <name evidence="11" type="ORF">ACFSXZ_06075</name>
</gene>
<keyword evidence="2" id="KW-1003">Cell membrane</keyword>
<dbReference type="InterPro" id="IPR050297">
    <property type="entry name" value="LipidA_mod_glycosyltrf_83"/>
</dbReference>
<evidence type="ECO:0000256" key="7">
    <source>
        <dbReference type="ARBA" id="ARBA00023136"/>
    </source>
</evidence>
<accession>A0ABW5FLY1</accession>
<dbReference type="Pfam" id="PF24878">
    <property type="entry name" value="YkcB_C"/>
    <property type="match status" value="1"/>
</dbReference>
<evidence type="ECO:0000313" key="11">
    <source>
        <dbReference type="EMBL" id="MFD2415891.1"/>
    </source>
</evidence>
<dbReference type="Proteomes" id="UP001597417">
    <property type="component" value="Unassembled WGS sequence"/>
</dbReference>
<keyword evidence="6 8" id="KW-1133">Transmembrane helix</keyword>
<feature type="transmembrane region" description="Helical" evidence="8">
    <location>
        <begin position="409"/>
        <end position="430"/>
    </location>
</feature>
<evidence type="ECO:0000256" key="6">
    <source>
        <dbReference type="ARBA" id="ARBA00022989"/>
    </source>
</evidence>
<dbReference type="GO" id="GO:0016757">
    <property type="term" value="F:glycosyltransferase activity"/>
    <property type="evidence" value="ECO:0007669"/>
    <property type="project" value="UniProtKB-KW"/>
</dbReference>
<comment type="caution">
    <text evidence="11">The sequence shown here is derived from an EMBL/GenBank/DDBJ whole genome shotgun (WGS) entry which is preliminary data.</text>
</comment>
<feature type="domain" description="Glycosyltransferase RgtA/B/C/D-like" evidence="9">
    <location>
        <begin position="70"/>
        <end position="227"/>
    </location>
</feature>
<name>A0ABW5FLY1_9PSEU</name>
<keyword evidence="4 11" id="KW-0808">Transferase</keyword>
<dbReference type="PANTHER" id="PTHR33908">
    <property type="entry name" value="MANNOSYLTRANSFERASE YKCB-RELATED"/>
    <property type="match status" value="1"/>
</dbReference>
<dbReference type="RefSeq" id="WP_378262103.1">
    <property type="nucleotide sequence ID" value="NZ_JBHUKR010000004.1"/>
</dbReference>
<evidence type="ECO:0000259" key="10">
    <source>
        <dbReference type="Pfam" id="PF24878"/>
    </source>
</evidence>
<dbReference type="Pfam" id="PF13231">
    <property type="entry name" value="PMT_2"/>
    <property type="match status" value="1"/>
</dbReference>
<organism evidence="11 12">
    <name type="scientific">Amycolatopsis pigmentata</name>
    <dbReference type="NCBI Taxonomy" id="450801"/>
    <lineage>
        <taxon>Bacteria</taxon>
        <taxon>Bacillati</taxon>
        <taxon>Actinomycetota</taxon>
        <taxon>Actinomycetes</taxon>
        <taxon>Pseudonocardiales</taxon>
        <taxon>Pseudonocardiaceae</taxon>
        <taxon>Amycolatopsis</taxon>
    </lineage>
</organism>
<evidence type="ECO:0000256" key="8">
    <source>
        <dbReference type="SAM" id="Phobius"/>
    </source>
</evidence>
<sequence length="655" mass="68027">MTTGVIRKPGVRWENGVLAGVLAVAAVLYCWSLTGRTVQPYYAAAVHSMARSFPAFSFAGYDPVGVVTVDKTPMAFWVQAVFASVFGYHTWLVALVQAAEGVAAVFVLHRTVRRWAGETTALVAAALLALSPVTVAIDRDIQPDALLVLLLLLAAYCVTRAVEGGRTGWLTAAGALAGFAFLAKMLAAWVVLPALAVAYLAAPVRAGRKAWQLALAGAITLVVSLSWPLLVSVSGDRPYVGSTADDSIWGLIFGYNGFGRVLGTDTSPLGALGNVMGSQFGGSPGPLRLFGAEVGGQIGWLLPVALVSVLIAAGIGVRSRSGTRVQVAGWLLWGGWLVCYGLVFSFAGGIFHTYYTCALAPAVAACAAAGLVTCLRWYRAGKRAGLLLPAAIAGTALLAFVLLDRTPDWLPWLRFAILVAGVLAALAMLVPARWNRNAGQPGAAEPRTGRSMVFVAVTGALAMIAAPAAFVVDTAASHPDVVSAADPSAGPSTSDESAGAQVALGSSAARAYVRFMEAATRLSAGQREILAYTTAQDPHAPISLAVEGGTYGTDPFLLNTDAQVVALGGYLGLDPAPTAGQLADWVRTGRVRFVLLPDVFLHLGGGDQNRTGTAGVGDDNEIVARVGWFTHHCRPVPPARIGPDAASAGLLFDCR</sequence>
<dbReference type="InterPro" id="IPR056785">
    <property type="entry name" value="YkcA/B-like_C"/>
</dbReference>
<feature type="transmembrane region" description="Helical" evidence="8">
    <location>
        <begin position="16"/>
        <end position="34"/>
    </location>
</feature>
<evidence type="ECO:0000313" key="12">
    <source>
        <dbReference type="Proteomes" id="UP001597417"/>
    </source>
</evidence>
<evidence type="ECO:0000256" key="4">
    <source>
        <dbReference type="ARBA" id="ARBA00022679"/>
    </source>
</evidence>
<feature type="transmembrane region" description="Helical" evidence="8">
    <location>
        <begin position="451"/>
        <end position="472"/>
    </location>
</feature>